<sequence>MQNVAQCCNGQNQQLLPPQLSMLLLPTHVFQCFLSLEMSKALPEDFEDVFYAVDWRGNVYSFNLTDDPSIQCYCPLQYQIRQTNIML</sequence>
<protein>
    <submittedName>
        <fullName evidence="1">Uncharacterized protein</fullName>
    </submittedName>
</protein>
<gene>
    <name evidence="1" type="ORF">E1A91_D09G202100v1</name>
</gene>
<name>A0A5D2TN54_GOSMU</name>
<accession>A0A5D2TN54</accession>
<dbReference type="AlphaFoldDB" id="A0A5D2TN54"/>
<keyword evidence="2" id="KW-1185">Reference proteome</keyword>
<evidence type="ECO:0000313" key="1">
    <source>
        <dbReference type="EMBL" id="TYI66105.1"/>
    </source>
</evidence>
<dbReference type="EMBL" id="CM017657">
    <property type="protein sequence ID" value="TYI66105.1"/>
    <property type="molecule type" value="Genomic_DNA"/>
</dbReference>
<reference evidence="1 2" key="1">
    <citation type="submission" date="2019-07" db="EMBL/GenBank/DDBJ databases">
        <title>WGS assembly of Gossypium mustelinum.</title>
        <authorList>
            <person name="Chen Z.J."/>
            <person name="Sreedasyam A."/>
            <person name="Ando A."/>
            <person name="Song Q."/>
            <person name="De L."/>
            <person name="Hulse-Kemp A."/>
            <person name="Ding M."/>
            <person name="Ye W."/>
            <person name="Kirkbride R."/>
            <person name="Jenkins J."/>
            <person name="Plott C."/>
            <person name="Lovell J."/>
            <person name="Lin Y.-M."/>
            <person name="Vaughn R."/>
            <person name="Liu B."/>
            <person name="Li W."/>
            <person name="Simpson S."/>
            <person name="Scheffler B."/>
            <person name="Saski C."/>
            <person name="Grover C."/>
            <person name="Hu G."/>
            <person name="Conover J."/>
            <person name="Carlson J."/>
            <person name="Shu S."/>
            <person name="Boston L."/>
            <person name="Williams M."/>
            <person name="Peterson D."/>
            <person name="Mcgee K."/>
            <person name="Jones D."/>
            <person name="Wendel J."/>
            <person name="Stelly D."/>
            <person name="Grimwood J."/>
            <person name="Schmutz J."/>
        </authorList>
    </citation>
    <scope>NUCLEOTIDE SEQUENCE [LARGE SCALE GENOMIC DNA]</scope>
    <source>
        <strain evidence="1">1408120.09</strain>
    </source>
</reference>
<evidence type="ECO:0000313" key="2">
    <source>
        <dbReference type="Proteomes" id="UP000323597"/>
    </source>
</evidence>
<dbReference type="Proteomes" id="UP000323597">
    <property type="component" value="Chromosome D09"/>
</dbReference>
<proteinExistence type="predicted"/>
<organism evidence="1 2">
    <name type="scientific">Gossypium mustelinum</name>
    <name type="common">Cotton</name>
    <name type="synonym">Gossypium caicoense</name>
    <dbReference type="NCBI Taxonomy" id="34275"/>
    <lineage>
        <taxon>Eukaryota</taxon>
        <taxon>Viridiplantae</taxon>
        <taxon>Streptophyta</taxon>
        <taxon>Embryophyta</taxon>
        <taxon>Tracheophyta</taxon>
        <taxon>Spermatophyta</taxon>
        <taxon>Magnoliopsida</taxon>
        <taxon>eudicotyledons</taxon>
        <taxon>Gunneridae</taxon>
        <taxon>Pentapetalae</taxon>
        <taxon>rosids</taxon>
        <taxon>malvids</taxon>
        <taxon>Malvales</taxon>
        <taxon>Malvaceae</taxon>
        <taxon>Malvoideae</taxon>
        <taxon>Gossypium</taxon>
    </lineage>
</organism>